<evidence type="ECO:0000313" key="5">
    <source>
        <dbReference type="Proteomes" id="UP000247612"/>
    </source>
</evidence>
<dbReference type="AlphaFoldDB" id="A0A318KWU7"/>
<sequence>MKKLCACLLAACCLAPVAYNAQSVMPIVAASDKSTYKQGYDDGYAYEKEHANTKFTQKSGTDEYKRGYQAGWYKAYDEMMDEATKSAIEAANNDFEAKRKNRTKCPSDIDFKSEWRKVYKETYADLEDNAVDNLQELADENAKKDCWNRLGRNTTLDSLTKSSEKADYREFYTDAYNSYNKELTQAKKDVVTDGKEDAKAGRSASYVAINSFRGYTVYDDLVKLYNEAYEKAGGTITAADSSDLRWKLESGVWKCYNTAGQLVTSKWVPSYNNWYYADKDGIMKTGWMASGSNWYYFDGSGKMVTGGRWIDGEMMYFDNNGKWLKN</sequence>
<reference evidence="4 5" key="1">
    <citation type="submission" date="2018-05" db="EMBL/GenBank/DDBJ databases">
        <title>Genomic Encyclopedia of Type Strains, Phase IV (KMG-IV): sequencing the most valuable type-strain genomes for metagenomic binning, comparative biology and taxonomic classification.</title>
        <authorList>
            <person name="Goeker M."/>
        </authorList>
    </citation>
    <scope>NUCLEOTIDE SEQUENCE [LARGE SCALE GENOMIC DNA]</scope>
    <source>
        <strain evidence="4 5">JC118</strain>
    </source>
</reference>
<feature type="signal peptide" evidence="3">
    <location>
        <begin position="1"/>
        <end position="21"/>
    </location>
</feature>
<gene>
    <name evidence="4" type="ORF">DES51_102161</name>
</gene>
<proteinExistence type="predicted"/>
<keyword evidence="5" id="KW-1185">Reference proteome</keyword>
<evidence type="ECO:0000313" key="4">
    <source>
        <dbReference type="EMBL" id="PXX81042.1"/>
    </source>
</evidence>
<protein>
    <submittedName>
        <fullName evidence="4">Putative cell wall binding repeat protein</fullName>
    </submittedName>
</protein>
<keyword evidence="3" id="KW-0732">Signal</keyword>
<dbReference type="SUPFAM" id="SSF69360">
    <property type="entry name" value="Cell wall binding repeat"/>
    <property type="match status" value="1"/>
</dbReference>
<dbReference type="Pfam" id="PF19127">
    <property type="entry name" value="Choline_bind_3"/>
    <property type="match status" value="1"/>
</dbReference>
<dbReference type="STRING" id="1034346.GCA_000313565_02403"/>
<comment type="caution">
    <text evidence="4">The sequence shown here is derived from an EMBL/GenBank/DDBJ whole genome shotgun (WGS) entry which is preliminary data.</text>
</comment>
<evidence type="ECO:0000256" key="3">
    <source>
        <dbReference type="SAM" id="SignalP"/>
    </source>
</evidence>
<evidence type="ECO:0000256" key="2">
    <source>
        <dbReference type="PROSITE-ProRule" id="PRU00591"/>
    </source>
</evidence>
<feature type="chain" id="PRO_5039406631" evidence="3">
    <location>
        <begin position="22"/>
        <end position="326"/>
    </location>
</feature>
<dbReference type="OrthoDB" id="1653207at2"/>
<dbReference type="Proteomes" id="UP000247612">
    <property type="component" value="Unassembled WGS sequence"/>
</dbReference>
<keyword evidence="1" id="KW-0677">Repeat</keyword>
<feature type="repeat" description="Cell wall-binding" evidence="2">
    <location>
        <begin position="284"/>
        <end position="303"/>
    </location>
</feature>
<dbReference type="RefSeq" id="WP_022938689.1">
    <property type="nucleotide sequence ID" value="NZ_CABKRQ010000006.1"/>
</dbReference>
<dbReference type="EMBL" id="QJKH01000002">
    <property type="protein sequence ID" value="PXX81042.1"/>
    <property type="molecule type" value="Genomic_DNA"/>
</dbReference>
<accession>A0A318KWU7</accession>
<organism evidence="4 5">
    <name type="scientific">Dielma fastidiosa</name>
    <dbReference type="NCBI Taxonomy" id="1034346"/>
    <lineage>
        <taxon>Bacteria</taxon>
        <taxon>Bacillati</taxon>
        <taxon>Bacillota</taxon>
        <taxon>Erysipelotrichia</taxon>
        <taxon>Erysipelotrichales</taxon>
        <taxon>Erysipelotrichaceae</taxon>
        <taxon>Dielma</taxon>
    </lineage>
</organism>
<evidence type="ECO:0000256" key="1">
    <source>
        <dbReference type="ARBA" id="ARBA00022737"/>
    </source>
</evidence>
<dbReference type="InterPro" id="IPR018337">
    <property type="entry name" value="Cell_wall/Cho-bd_repeat"/>
</dbReference>
<name>A0A318KWU7_9FIRM</name>
<dbReference type="PROSITE" id="PS51170">
    <property type="entry name" value="CW"/>
    <property type="match status" value="1"/>
</dbReference>
<dbReference type="Gene3D" id="2.10.270.10">
    <property type="entry name" value="Cholin Binding"/>
    <property type="match status" value="1"/>
</dbReference>